<dbReference type="Pfam" id="PF00440">
    <property type="entry name" value="TetR_N"/>
    <property type="match status" value="1"/>
</dbReference>
<accession>A0A2W2DEL9</accession>
<gene>
    <name evidence="6" type="ORF">C1J01_47420</name>
</gene>
<evidence type="ECO:0000256" key="3">
    <source>
        <dbReference type="ARBA" id="ARBA00023163"/>
    </source>
</evidence>
<sequence length="197" mass="21571">MGLREQRKQRTQRALVETALRMFAERGYESATVAEIAAAAEVSPATFFNYFRSKEEVVFADRLIAGEVMARALEERRAGESPSEVVLRACDLALSSPWWSMDPADDLVLMRARLIVSVPALRARALLEVAELQARWSADLAEGFGGELDRVDADVLTGAVIGAILAVAGRALRESPLDEPLPELVRRAAAAALRRRP</sequence>
<dbReference type="GO" id="GO:0003700">
    <property type="term" value="F:DNA-binding transcription factor activity"/>
    <property type="evidence" value="ECO:0007669"/>
    <property type="project" value="TreeGrafter"/>
</dbReference>
<dbReference type="InterPro" id="IPR001647">
    <property type="entry name" value="HTH_TetR"/>
</dbReference>
<feature type="domain" description="HTH tetR-type" evidence="5">
    <location>
        <begin position="9"/>
        <end position="69"/>
    </location>
</feature>
<dbReference type="EMBL" id="POUD01000505">
    <property type="protein sequence ID" value="PZG02359.1"/>
    <property type="molecule type" value="Genomic_DNA"/>
</dbReference>
<dbReference type="InterPro" id="IPR009057">
    <property type="entry name" value="Homeodomain-like_sf"/>
</dbReference>
<evidence type="ECO:0000256" key="4">
    <source>
        <dbReference type="PROSITE-ProRule" id="PRU00335"/>
    </source>
</evidence>
<keyword evidence="3" id="KW-0804">Transcription</keyword>
<feature type="DNA-binding region" description="H-T-H motif" evidence="4">
    <location>
        <begin position="32"/>
        <end position="51"/>
    </location>
</feature>
<evidence type="ECO:0000256" key="1">
    <source>
        <dbReference type="ARBA" id="ARBA00023015"/>
    </source>
</evidence>
<proteinExistence type="predicted"/>
<dbReference type="RefSeq" id="WP_111185673.1">
    <property type="nucleotide sequence ID" value="NZ_POUD01000505.1"/>
</dbReference>
<dbReference type="InterPro" id="IPR023772">
    <property type="entry name" value="DNA-bd_HTH_TetR-type_CS"/>
</dbReference>
<dbReference type="InterPro" id="IPR041347">
    <property type="entry name" value="MftR_C"/>
</dbReference>
<evidence type="ECO:0000259" key="5">
    <source>
        <dbReference type="PROSITE" id="PS50977"/>
    </source>
</evidence>
<protein>
    <submittedName>
        <fullName evidence="6">TetR/AcrR family transcriptional regulator</fullName>
    </submittedName>
</protein>
<evidence type="ECO:0000256" key="2">
    <source>
        <dbReference type="ARBA" id="ARBA00023125"/>
    </source>
</evidence>
<dbReference type="PROSITE" id="PS50977">
    <property type="entry name" value="HTH_TETR_2"/>
    <property type="match status" value="1"/>
</dbReference>
<dbReference type="Pfam" id="PF17754">
    <property type="entry name" value="TetR_C_14"/>
    <property type="match status" value="1"/>
</dbReference>
<reference evidence="6 7" key="1">
    <citation type="submission" date="2018-01" db="EMBL/GenBank/DDBJ databases">
        <title>Draft genome sequence of Nonomuraea sp. KC333.</title>
        <authorList>
            <person name="Sahin N."/>
            <person name="Saygin H."/>
            <person name="Ay H."/>
        </authorList>
    </citation>
    <scope>NUCLEOTIDE SEQUENCE [LARGE SCALE GENOMIC DNA]</scope>
    <source>
        <strain evidence="6 7">KC333</strain>
    </source>
</reference>
<dbReference type="PANTHER" id="PTHR30055">
    <property type="entry name" value="HTH-TYPE TRANSCRIPTIONAL REGULATOR RUTR"/>
    <property type="match status" value="1"/>
</dbReference>
<comment type="caution">
    <text evidence="6">The sequence shown here is derived from an EMBL/GenBank/DDBJ whole genome shotgun (WGS) entry which is preliminary data.</text>
</comment>
<dbReference type="GO" id="GO:0000976">
    <property type="term" value="F:transcription cis-regulatory region binding"/>
    <property type="evidence" value="ECO:0007669"/>
    <property type="project" value="TreeGrafter"/>
</dbReference>
<keyword evidence="7" id="KW-1185">Reference proteome</keyword>
<evidence type="ECO:0000313" key="7">
    <source>
        <dbReference type="Proteomes" id="UP000249304"/>
    </source>
</evidence>
<dbReference type="AlphaFoldDB" id="A0A2W2DEL9"/>
<dbReference type="Proteomes" id="UP000249304">
    <property type="component" value="Unassembled WGS sequence"/>
</dbReference>
<keyword evidence="1" id="KW-0805">Transcription regulation</keyword>
<dbReference type="PANTHER" id="PTHR30055:SF238">
    <property type="entry name" value="MYCOFACTOCIN BIOSYNTHESIS TRANSCRIPTIONAL REGULATOR MFTR-RELATED"/>
    <property type="match status" value="1"/>
</dbReference>
<name>A0A2W2DEL9_9ACTN</name>
<dbReference type="PRINTS" id="PR00455">
    <property type="entry name" value="HTHTETR"/>
</dbReference>
<dbReference type="SUPFAM" id="SSF46689">
    <property type="entry name" value="Homeodomain-like"/>
    <property type="match status" value="1"/>
</dbReference>
<dbReference type="OrthoDB" id="3296001at2"/>
<dbReference type="PROSITE" id="PS01081">
    <property type="entry name" value="HTH_TETR_1"/>
    <property type="match status" value="1"/>
</dbReference>
<organism evidence="6 7">
    <name type="scientific">Nonomuraea aridisoli</name>
    <dbReference type="NCBI Taxonomy" id="2070368"/>
    <lineage>
        <taxon>Bacteria</taxon>
        <taxon>Bacillati</taxon>
        <taxon>Actinomycetota</taxon>
        <taxon>Actinomycetes</taxon>
        <taxon>Streptosporangiales</taxon>
        <taxon>Streptosporangiaceae</taxon>
        <taxon>Nonomuraea</taxon>
    </lineage>
</organism>
<dbReference type="InterPro" id="IPR050109">
    <property type="entry name" value="HTH-type_TetR-like_transc_reg"/>
</dbReference>
<keyword evidence="2 4" id="KW-0238">DNA-binding</keyword>
<dbReference type="Gene3D" id="1.10.357.10">
    <property type="entry name" value="Tetracycline Repressor, domain 2"/>
    <property type="match status" value="1"/>
</dbReference>
<evidence type="ECO:0000313" key="6">
    <source>
        <dbReference type="EMBL" id="PZG02359.1"/>
    </source>
</evidence>